<keyword evidence="2" id="KW-1185">Reference proteome</keyword>
<dbReference type="AlphaFoldDB" id="A0A327VWJ5"/>
<comment type="caution">
    <text evidence="1">The sequence shown here is derived from an EMBL/GenBank/DDBJ whole genome shotgun (WGS) entry which is preliminary data.</text>
</comment>
<evidence type="ECO:0000313" key="2">
    <source>
        <dbReference type="Proteomes" id="UP000249819"/>
    </source>
</evidence>
<dbReference type="Proteomes" id="UP000249819">
    <property type="component" value="Unassembled WGS sequence"/>
</dbReference>
<organism evidence="1 2">
    <name type="scientific">Chitinophaga dinghuensis</name>
    <dbReference type="NCBI Taxonomy" id="1539050"/>
    <lineage>
        <taxon>Bacteria</taxon>
        <taxon>Pseudomonadati</taxon>
        <taxon>Bacteroidota</taxon>
        <taxon>Chitinophagia</taxon>
        <taxon>Chitinophagales</taxon>
        <taxon>Chitinophagaceae</taxon>
        <taxon>Chitinophaga</taxon>
    </lineage>
</organism>
<dbReference type="EMBL" id="QLMA01000009">
    <property type="protein sequence ID" value="RAJ75551.1"/>
    <property type="molecule type" value="Genomic_DNA"/>
</dbReference>
<dbReference type="RefSeq" id="WP_111594708.1">
    <property type="nucleotide sequence ID" value="NZ_QLMA01000009.1"/>
</dbReference>
<reference evidence="1 2" key="1">
    <citation type="submission" date="2018-06" db="EMBL/GenBank/DDBJ databases">
        <title>Genomic Encyclopedia of Archaeal and Bacterial Type Strains, Phase II (KMG-II): from individual species to whole genera.</title>
        <authorList>
            <person name="Goeker M."/>
        </authorList>
    </citation>
    <scope>NUCLEOTIDE SEQUENCE [LARGE SCALE GENOMIC DNA]</scope>
    <source>
        <strain evidence="1 2">DSM 29821</strain>
    </source>
</reference>
<accession>A0A327VWJ5</accession>
<sequence>MMKIIFIFSLFLLKLFITPIYCQNITVVNRLLVKDSLALGSSWIHCISDDSDMLHAGSNALANDAALKNYMSAALKAPVLTSSSRSDSLLSIDPLTRKYCMVPNPMEHNPSPNEVIEMMHIHPHILRFKYFRDMDWGPVAMEVVSSDGTINSMALTGESGMLFAFGRPPFTLKIDNINSFPDKAIGISLYKPRTEISPYVELSRTVLPGDTQTIVVDELTGGYDLYLGLIQASSSSMKKLIMRSETNNFMLGLLREYVWPGKTKDISVTTFGYGNSIEFWTIPFVKTQTGEYAMIWNNPSKYSTRTLTADIYINNVFYQTKTFTGKFSLPNDSTWNTIEVILKDPSEPMP</sequence>
<gene>
    <name evidence="1" type="ORF">CLV59_109165</name>
</gene>
<evidence type="ECO:0000313" key="1">
    <source>
        <dbReference type="EMBL" id="RAJ75551.1"/>
    </source>
</evidence>
<proteinExistence type="predicted"/>
<protein>
    <submittedName>
        <fullName evidence="1">Uncharacterized protein</fullName>
    </submittedName>
</protein>
<name>A0A327VWJ5_9BACT</name>